<evidence type="ECO:0000256" key="7">
    <source>
        <dbReference type="ARBA" id="ARBA00023170"/>
    </source>
</evidence>
<dbReference type="InterPro" id="IPR001320">
    <property type="entry name" value="Iontro_rcpt_C"/>
</dbReference>
<dbReference type="Gene3D" id="3.40.190.10">
    <property type="entry name" value="Periplasmic binding protein-like II"/>
    <property type="match status" value="1"/>
</dbReference>
<dbReference type="GO" id="GO:0005886">
    <property type="term" value="C:plasma membrane"/>
    <property type="evidence" value="ECO:0007669"/>
    <property type="project" value="UniProtKB-SubCell"/>
</dbReference>
<sequence length="958" mass="108758">MEKLKVLVLFVLFIAKDVEMKMIVDSSDKILKDLIAYNSDDIKNEHSAIHDYYPESYYYSPFQALAQNAADNETNRIKAGTIIKRSADATFRGKPKTIQEVWSRNFNFSTQEYEQSSSLVTLLNKIIVKYMSACIPVVLYDSYVEDSEGFILQRLFEEFPTSYLHGRISVNHTLSNKLLLEPPDSKCRGYILFVADALTTRKIIGPQIDNKVIVVPRSTQWKLQEFLSSPLSRDIINLLVIGESYSADKTKERPYVLYTHHLYVDGLGSNKPIVLTSWLKGRLSRPHIDLFPLKLKKGFAGHRFSVSAAHFPPYIIKLLSTDGVGNSMIYRDGYEYRILQVLGRMMNFTFDIAEPKSLHFYGPGDAVGESILKRQFDLGLAGMYVTTERNTGMEMSVSHGTDCAAFLTLTSKALPRYRAILGPFQWVVWLCLTLVYLLAIIPLAYSDSLTLRYLIEKPGQIENMFWYVFGTFTNSLTFSGELSWSNSKKTSTRLLIGFYWVFTIIITACYTGSIIAFVTLPVYPETVDTIAQLNKGFYRVGTLDRGGWERWFLNSSQKETARLLRNLEYVKDIQEGLGNVTKPYFLFPYAFIGSKSQLEYVTKTNYTDDKLGKRSALHISDQCFAMFGVSFAYQLESVYRQRFNDGILLLQQSGIILKIRNDVRWDMYRSKAGRLLQISAGKTLKMNINEERGLTLADTEGMFLLLGIGFLIAGGVLISEWVGGCTNKCMQFMKLRKEQREEQQALDHRIDEIARLDEEARMQAEDLARNALQSASSIIGLTMKHFVSDIDVDNDEAAATLGFKEDEVKIETNKIQKAPEIGSNSSRSSHHSRASSVAIADVLNSAMLEEMYHGPKNRHSNIIMINGKMMSEASAYEYSNHEKEIDERTQRGNHEGASQISKNFDFLDREEDEDEIEQQPSKVCQVEINLQAPSPHESDGVDEKCFGEKIDDGNIVTK</sequence>
<accession>A0A7D0TCY5</accession>
<dbReference type="InterPro" id="IPR052192">
    <property type="entry name" value="Insect_Ionotropic_Sensory_Rcpt"/>
</dbReference>
<feature type="transmembrane region" description="Helical" evidence="10">
    <location>
        <begin position="496"/>
        <end position="523"/>
    </location>
</feature>
<dbReference type="Pfam" id="PF00060">
    <property type="entry name" value="Lig_chan"/>
    <property type="match status" value="1"/>
</dbReference>
<evidence type="ECO:0000256" key="10">
    <source>
        <dbReference type="SAM" id="Phobius"/>
    </source>
</evidence>
<evidence type="ECO:0000256" key="8">
    <source>
        <dbReference type="ARBA" id="ARBA00023180"/>
    </source>
</evidence>
<proteinExistence type="evidence at transcript level"/>
<evidence type="ECO:0000256" key="4">
    <source>
        <dbReference type="ARBA" id="ARBA00022692"/>
    </source>
</evidence>
<dbReference type="AlphaFoldDB" id="A0A7D0TCY5"/>
<organism evidence="13">
    <name type="scientific">Propsilocerus akamusi</name>
    <dbReference type="NCBI Taxonomy" id="903466"/>
    <lineage>
        <taxon>Eukaryota</taxon>
        <taxon>Metazoa</taxon>
        <taxon>Ecdysozoa</taxon>
        <taxon>Arthropoda</taxon>
        <taxon>Hexapoda</taxon>
        <taxon>Insecta</taxon>
        <taxon>Pterygota</taxon>
        <taxon>Neoptera</taxon>
        <taxon>Endopterygota</taxon>
        <taxon>Diptera</taxon>
        <taxon>Nematocera</taxon>
        <taxon>Chironomoidea</taxon>
        <taxon>Chironomidae</taxon>
        <taxon>Propsilocerus</taxon>
    </lineage>
</organism>
<evidence type="ECO:0000256" key="11">
    <source>
        <dbReference type="SAM" id="SignalP"/>
    </source>
</evidence>
<keyword evidence="7 13" id="KW-0675">Receptor</keyword>
<feature type="transmembrane region" description="Helical" evidence="10">
    <location>
        <begin position="426"/>
        <end position="445"/>
    </location>
</feature>
<dbReference type="SUPFAM" id="SSF53850">
    <property type="entry name" value="Periplasmic binding protein-like II"/>
    <property type="match status" value="1"/>
</dbReference>
<evidence type="ECO:0000256" key="6">
    <source>
        <dbReference type="ARBA" id="ARBA00023136"/>
    </source>
</evidence>
<evidence type="ECO:0000313" key="13">
    <source>
        <dbReference type="EMBL" id="QGW50639.1"/>
    </source>
</evidence>
<feature type="transmembrane region" description="Helical" evidence="10">
    <location>
        <begin position="702"/>
        <end position="723"/>
    </location>
</feature>
<feature type="region of interest" description="Disordered" evidence="9">
    <location>
        <begin position="814"/>
        <end position="833"/>
    </location>
</feature>
<keyword evidence="8" id="KW-0325">Glycoprotein</keyword>
<evidence type="ECO:0000259" key="12">
    <source>
        <dbReference type="Pfam" id="PF00060"/>
    </source>
</evidence>
<evidence type="ECO:0000256" key="2">
    <source>
        <dbReference type="ARBA" id="ARBA00008685"/>
    </source>
</evidence>
<keyword evidence="4 10" id="KW-0812">Transmembrane</keyword>
<dbReference type="GO" id="GO:0015276">
    <property type="term" value="F:ligand-gated monoatomic ion channel activity"/>
    <property type="evidence" value="ECO:0007669"/>
    <property type="project" value="InterPro"/>
</dbReference>
<name>A0A7D0TCY5_9DIPT</name>
<evidence type="ECO:0000256" key="5">
    <source>
        <dbReference type="ARBA" id="ARBA00022989"/>
    </source>
</evidence>
<feature type="signal peptide" evidence="11">
    <location>
        <begin position="1"/>
        <end position="20"/>
    </location>
</feature>
<feature type="domain" description="Ionotropic glutamate receptor C-terminal" evidence="12">
    <location>
        <begin position="428"/>
        <end position="710"/>
    </location>
</feature>
<keyword evidence="3" id="KW-1003">Cell membrane</keyword>
<protein>
    <submittedName>
        <fullName evidence="13">Gustatory receptor 29</fullName>
    </submittedName>
</protein>
<dbReference type="PANTHER" id="PTHR42643:SF24">
    <property type="entry name" value="IONOTROPIC RECEPTOR 60A"/>
    <property type="match status" value="1"/>
</dbReference>
<comment type="similarity">
    <text evidence="2">Belongs to the glutamate-gated ion channel (TC 1.A.10.1) family.</text>
</comment>
<feature type="chain" id="PRO_5027995784" evidence="11">
    <location>
        <begin position="21"/>
        <end position="958"/>
    </location>
</feature>
<evidence type="ECO:0000256" key="9">
    <source>
        <dbReference type="SAM" id="MobiDB-lite"/>
    </source>
</evidence>
<evidence type="ECO:0000256" key="3">
    <source>
        <dbReference type="ARBA" id="ARBA00022475"/>
    </source>
</evidence>
<reference evidence="13" key="1">
    <citation type="submission" date="2019-07" db="EMBL/GenBank/DDBJ databases">
        <title>Identification and Expression Pattern of Chemosensory Genes from the Transcriptome of the Propsilocerus akamusi.</title>
        <authorList>
            <person name="Yan C."/>
            <person name="Pan L."/>
        </authorList>
    </citation>
    <scope>NUCLEOTIDE SEQUENCE</scope>
</reference>
<comment type="subcellular location">
    <subcellularLocation>
        <location evidence="1">Cell membrane</location>
        <topology evidence="1">Multi-pass membrane protein</topology>
    </subcellularLocation>
</comment>
<dbReference type="PANTHER" id="PTHR42643">
    <property type="entry name" value="IONOTROPIC RECEPTOR 20A-RELATED"/>
    <property type="match status" value="1"/>
</dbReference>
<evidence type="ECO:0000256" key="1">
    <source>
        <dbReference type="ARBA" id="ARBA00004651"/>
    </source>
</evidence>
<dbReference type="Gene3D" id="1.10.287.70">
    <property type="match status" value="1"/>
</dbReference>
<keyword evidence="6 10" id="KW-0472">Membrane</keyword>
<keyword evidence="11" id="KW-0732">Signal</keyword>
<dbReference type="EMBL" id="MN132966">
    <property type="protein sequence ID" value="QGW50639.1"/>
    <property type="molecule type" value="mRNA"/>
</dbReference>
<dbReference type="GO" id="GO:0050906">
    <property type="term" value="P:detection of stimulus involved in sensory perception"/>
    <property type="evidence" value="ECO:0007669"/>
    <property type="project" value="UniProtKB-ARBA"/>
</dbReference>
<keyword evidence="5 10" id="KW-1133">Transmembrane helix</keyword>